<evidence type="ECO:0000313" key="4">
    <source>
        <dbReference type="Proteomes" id="UP000230233"/>
    </source>
</evidence>
<dbReference type="OrthoDB" id="5898354at2759"/>
<evidence type="ECO:0000256" key="1">
    <source>
        <dbReference type="SAM" id="MobiDB-lite"/>
    </source>
</evidence>
<proteinExistence type="predicted"/>
<evidence type="ECO:0000256" key="2">
    <source>
        <dbReference type="SAM" id="SignalP"/>
    </source>
</evidence>
<feature type="region of interest" description="Disordered" evidence="1">
    <location>
        <begin position="27"/>
        <end position="90"/>
    </location>
</feature>
<reference evidence="4" key="1">
    <citation type="submission" date="2017-10" db="EMBL/GenBank/DDBJ databases">
        <title>Rapid genome shrinkage in a self-fertile nematode reveals novel sperm competition proteins.</title>
        <authorList>
            <person name="Yin D."/>
            <person name="Schwarz E.M."/>
            <person name="Thomas C.G."/>
            <person name="Felde R.L."/>
            <person name="Korf I.F."/>
            <person name="Cutter A.D."/>
            <person name="Schartner C.M."/>
            <person name="Ralston E.J."/>
            <person name="Meyer B.J."/>
            <person name="Haag E.S."/>
        </authorList>
    </citation>
    <scope>NUCLEOTIDE SEQUENCE [LARGE SCALE GENOMIC DNA]</scope>
    <source>
        <strain evidence="4">JU1422</strain>
    </source>
</reference>
<organism evidence="3 4">
    <name type="scientific">Caenorhabditis nigoni</name>
    <dbReference type="NCBI Taxonomy" id="1611254"/>
    <lineage>
        <taxon>Eukaryota</taxon>
        <taxon>Metazoa</taxon>
        <taxon>Ecdysozoa</taxon>
        <taxon>Nematoda</taxon>
        <taxon>Chromadorea</taxon>
        <taxon>Rhabditida</taxon>
        <taxon>Rhabditina</taxon>
        <taxon>Rhabditomorpha</taxon>
        <taxon>Rhabditoidea</taxon>
        <taxon>Rhabditidae</taxon>
        <taxon>Peloderinae</taxon>
        <taxon>Caenorhabditis</taxon>
    </lineage>
</organism>
<feature type="chain" id="PRO_5013693954" evidence="2">
    <location>
        <begin position="25"/>
        <end position="106"/>
    </location>
</feature>
<dbReference type="EMBL" id="PDUG01000001">
    <property type="protein sequence ID" value="PIC52847.1"/>
    <property type="molecule type" value="Genomic_DNA"/>
</dbReference>
<protein>
    <submittedName>
        <fullName evidence="3">Uncharacterized protein</fullName>
    </submittedName>
</protein>
<comment type="caution">
    <text evidence="3">The sequence shown here is derived from an EMBL/GenBank/DDBJ whole genome shotgun (WGS) entry which is preliminary data.</text>
</comment>
<keyword evidence="4" id="KW-1185">Reference proteome</keyword>
<keyword evidence="2" id="KW-0732">Signal</keyword>
<name>A0A2G5VME6_9PELO</name>
<feature type="compositionally biased region" description="Basic and acidic residues" evidence="1">
    <location>
        <begin position="38"/>
        <end position="59"/>
    </location>
</feature>
<dbReference type="AlphaFoldDB" id="A0A2G5VME6"/>
<sequence>MNRRSTALIVILSLLAIFVTNTLAQAATEDPANLPEEPADKPATKPADKPGDKSAEKSAPEVPSPTPGAPPAEDGSGAPEGSTPGNSGATYPVIGAIATAVIANFF</sequence>
<evidence type="ECO:0000313" key="3">
    <source>
        <dbReference type="EMBL" id="PIC52847.1"/>
    </source>
</evidence>
<accession>A0A2G5VME6</accession>
<gene>
    <name evidence="3" type="primary">Cni-msrp-6</name>
    <name evidence="3" type="synonym">Cnig_chr_I.g2786</name>
    <name evidence="3" type="ORF">B9Z55_002786</name>
</gene>
<feature type="signal peptide" evidence="2">
    <location>
        <begin position="1"/>
        <end position="24"/>
    </location>
</feature>
<dbReference type="Proteomes" id="UP000230233">
    <property type="component" value="Chromosome I"/>
</dbReference>